<dbReference type="PANTHER" id="PTHR10340">
    <property type="entry name" value="SPHINGOMYELIN PHOSPHODIESTERASE"/>
    <property type="match status" value="1"/>
</dbReference>
<dbReference type="PANTHER" id="PTHR10340:SF57">
    <property type="entry name" value="METALLOPHOS DOMAIN-CONTAINING PROTEIN"/>
    <property type="match status" value="1"/>
</dbReference>
<evidence type="ECO:0000313" key="4">
    <source>
        <dbReference type="Proteomes" id="UP000281553"/>
    </source>
</evidence>
<sequence length="125" mass="14294">MLWYSHNRKANSSLPDPAGQFAWLKSTLSQARESNSKVLLICHFPPGATENSPTKYRHFFDNYNQRFIRLLRENTDILIGGLFAHQHTDTFRVLKEEEEPALPLLFGPSISPWRLGGLGAFNPRV</sequence>
<name>A0A3P7M852_DIBLA</name>
<dbReference type="InterPro" id="IPR029052">
    <property type="entry name" value="Metallo-depent_PP-like"/>
</dbReference>
<dbReference type="AlphaFoldDB" id="A0A3P7M852"/>
<evidence type="ECO:0008006" key="5">
    <source>
        <dbReference type="Google" id="ProtNLM"/>
    </source>
</evidence>
<evidence type="ECO:0000313" key="3">
    <source>
        <dbReference type="EMBL" id="VDN25474.1"/>
    </source>
</evidence>
<dbReference type="Proteomes" id="UP000281553">
    <property type="component" value="Unassembled WGS sequence"/>
</dbReference>
<organism evidence="3 4">
    <name type="scientific">Dibothriocephalus latus</name>
    <name type="common">Fish tapeworm</name>
    <name type="synonym">Diphyllobothrium latum</name>
    <dbReference type="NCBI Taxonomy" id="60516"/>
    <lineage>
        <taxon>Eukaryota</taxon>
        <taxon>Metazoa</taxon>
        <taxon>Spiralia</taxon>
        <taxon>Lophotrochozoa</taxon>
        <taxon>Platyhelminthes</taxon>
        <taxon>Cestoda</taxon>
        <taxon>Eucestoda</taxon>
        <taxon>Diphyllobothriidea</taxon>
        <taxon>Diphyllobothriidae</taxon>
        <taxon>Dibothriocephalus</taxon>
    </lineage>
</organism>
<proteinExistence type="predicted"/>
<dbReference type="EMBL" id="UYRU01075130">
    <property type="protein sequence ID" value="VDN25474.1"/>
    <property type="molecule type" value="Genomic_DNA"/>
</dbReference>
<accession>A0A3P7M852</accession>
<dbReference type="GO" id="GO:0005615">
    <property type="term" value="C:extracellular space"/>
    <property type="evidence" value="ECO:0007669"/>
    <property type="project" value="TreeGrafter"/>
</dbReference>
<feature type="non-terminal residue" evidence="3">
    <location>
        <position position="125"/>
    </location>
</feature>
<evidence type="ECO:0000256" key="2">
    <source>
        <dbReference type="ARBA" id="ARBA00023180"/>
    </source>
</evidence>
<keyword evidence="1" id="KW-0378">Hydrolase</keyword>
<keyword evidence="2" id="KW-0325">Glycoprotein</keyword>
<dbReference type="OrthoDB" id="348678at2759"/>
<dbReference type="Gene3D" id="3.60.21.10">
    <property type="match status" value="1"/>
</dbReference>
<protein>
    <recommendedName>
        <fullName evidence="5">Calcineurin-like phosphoesterase domain-containing protein</fullName>
    </recommendedName>
</protein>
<evidence type="ECO:0000256" key="1">
    <source>
        <dbReference type="ARBA" id="ARBA00022801"/>
    </source>
</evidence>
<dbReference type="GO" id="GO:0008081">
    <property type="term" value="F:phosphoric diester hydrolase activity"/>
    <property type="evidence" value="ECO:0007669"/>
    <property type="project" value="TreeGrafter"/>
</dbReference>
<dbReference type="SUPFAM" id="SSF56300">
    <property type="entry name" value="Metallo-dependent phosphatases"/>
    <property type="match status" value="1"/>
</dbReference>
<gene>
    <name evidence="3" type="ORF">DILT_LOCUS14624</name>
</gene>
<reference evidence="3 4" key="1">
    <citation type="submission" date="2018-11" db="EMBL/GenBank/DDBJ databases">
        <authorList>
            <consortium name="Pathogen Informatics"/>
        </authorList>
    </citation>
    <scope>NUCLEOTIDE SEQUENCE [LARGE SCALE GENOMIC DNA]</scope>
</reference>
<keyword evidence="4" id="KW-1185">Reference proteome</keyword>